<name>A0A814LIF4_9BILA</name>
<dbReference type="AlphaFoldDB" id="A0A814LIF4"/>
<evidence type="ECO:0000259" key="6">
    <source>
        <dbReference type="Pfam" id="PF17202"/>
    </source>
</evidence>
<evidence type="ECO:0000256" key="1">
    <source>
        <dbReference type="ARBA" id="ARBA00004651"/>
    </source>
</evidence>
<dbReference type="Proteomes" id="UP000682733">
    <property type="component" value="Unassembled WGS sequence"/>
</dbReference>
<accession>A0A814LIF4</accession>
<keyword evidence="4" id="KW-1133">Transmembrane helix</keyword>
<feature type="domain" description="Single cache" evidence="6">
    <location>
        <begin position="164"/>
        <end position="244"/>
    </location>
</feature>
<keyword evidence="5" id="KW-0472">Membrane</keyword>
<sequence length="252" mass="27771">MNIYGFIILVHVMTTDVNHVTAATISNAAGIKILTNYLNNFKHAVAALDKNVYPGITMSYLIETDKNSTYIIGLDSNSVNPPGRIAYLADVETAVDQDKVYQGKTTLANGVTRFTIAVPIVQQNKRRAIFSSSLQVPANVNVLQATMLACGKTMRFVYRFYTLLKNTTGNSLTFYVYSSETGAYVRALTTIPDTKGTLAVGTTLTNLNVLNVINKNKTFTGTVKLYGRSYQAMYKPTKYYGQRIVVASLQKI</sequence>
<dbReference type="GO" id="GO:0005886">
    <property type="term" value="C:plasma membrane"/>
    <property type="evidence" value="ECO:0007669"/>
    <property type="project" value="UniProtKB-SubCell"/>
</dbReference>
<dbReference type="Proteomes" id="UP000677228">
    <property type="component" value="Unassembled WGS sequence"/>
</dbReference>
<dbReference type="EMBL" id="CAJNOK010022318">
    <property type="protein sequence ID" value="CAF1346176.1"/>
    <property type="molecule type" value="Genomic_DNA"/>
</dbReference>
<dbReference type="InterPro" id="IPR033463">
    <property type="entry name" value="sCache_3"/>
</dbReference>
<comment type="subcellular location">
    <subcellularLocation>
        <location evidence="1">Cell membrane</location>
        <topology evidence="1">Multi-pass membrane protein</topology>
    </subcellularLocation>
</comment>
<proteinExistence type="predicted"/>
<evidence type="ECO:0000313" key="11">
    <source>
        <dbReference type="Proteomes" id="UP000663829"/>
    </source>
</evidence>
<evidence type="ECO:0000313" key="8">
    <source>
        <dbReference type="EMBL" id="CAF1346176.1"/>
    </source>
</evidence>
<keyword evidence="11" id="KW-1185">Reference proteome</keyword>
<evidence type="ECO:0000256" key="3">
    <source>
        <dbReference type="ARBA" id="ARBA00022692"/>
    </source>
</evidence>
<protein>
    <recommendedName>
        <fullName evidence="6">Single cache domain-containing protein</fullName>
    </recommendedName>
</protein>
<evidence type="ECO:0000256" key="4">
    <source>
        <dbReference type="ARBA" id="ARBA00022989"/>
    </source>
</evidence>
<evidence type="ECO:0000313" key="10">
    <source>
        <dbReference type="EMBL" id="CAF4157161.1"/>
    </source>
</evidence>
<dbReference type="Proteomes" id="UP000663829">
    <property type="component" value="Unassembled WGS sequence"/>
</dbReference>
<dbReference type="Pfam" id="PF17202">
    <property type="entry name" value="sCache_3_3"/>
    <property type="match status" value="1"/>
</dbReference>
<keyword evidence="2" id="KW-1003">Cell membrane</keyword>
<evidence type="ECO:0000256" key="2">
    <source>
        <dbReference type="ARBA" id="ARBA00022475"/>
    </source>
</evidence>
<keyword evidence="3" id="KW-0812">Transmembrane</keyword>
<dbReference type="Proteomes" id="UP000681722">
    <property type="component" value="Unassembled WGS sequence"/>
</dbReference>
<comment type="caution">
    <text evidence="7">The sequence shown here is derived from an EMBL/GenBank/DDBJ whole genome shotgun (WGS) entry which is preliminary data.</text>
</comment>
<dbReference type="EMBL" id="CAJOBC010004557">
    <property type="protein sequence ID" value="CAF3832552.1"/>
    <property type="molecule type" value="Genomic_DNA"/>
</dbReference>
<evidence type="ECO:0000256" key="5">
    <source>
        <dbReference type="ARBA" id="ARBA00023136"/>
    </source>
</evidence>
<organism evidence="7 11">
    <name type="scientific">Didymodactylos carnosus</name>
    <dbReference type="NCBI Taxonomy" id="1234261"/>
    <lineage>
        <taxon>Eukaryota</taxon>
        <taxon>Metazoa</taxon>
        <taxon>Spiralia</taxon>
        <taxon>Gnathifera</taxon>
        <taxon>Rotifera</taxon>
        <taxon>Eurotatoria</taxon>
        <taxon>Bdelloidea</taxon>
        <taxon>Philodinida</taxon>
        <taxon>Philodinidae</taxon>
        <taxon>Didymodactylos</taxon>
    </lineage>
</organism>
<dbReference type="EMBL" id="CAJOBA010043955">
    <property type="protein sequence ID" value="CAF4157161.1"/>
    <property type="molecule type" value="Genomic_DNA"/>
</dbReference>
<evidence type="ECO:0000313" key="7">
    <source>
        <dbReference type="EMBL" id="CAF1064662.1"/>
    </source>
</evidence>
<evidence type="ECO:0000313" key="9">
    <source>
        <dbReference type="EMBL" id="CAF3832552.1"/>
    </source>
</evidence>
<reference evidence="7" key="1">
    <citation type="submission" date="2021-02" db="EMBL/GenBank/DDBJ databases">
        <authorList>
            <person name="Nowell W R."/>
        </authorList>
    </citation>
    <scope>NUCLEOTIDE SEQUENCE</scope>
</reference>
<dbReference type="EMBL" id="CAJNOQ010004556">
    <property type="protein sequence ID" value="CAF1064662.1"/>
    <property type="molecule type" value="Genomic_DNA"/>
</dbReference>
<gene>
    <name evidence="7" type="ORF">GPM918_LOCUS16961</name>
    <name evidence="8" type="ORF">OVA965_LOCUS30576</name>
    <name evidence="9" type="ORF">SRO942_LOCUS16962</name>
    <name evidence="10" type="ORF">TMI583_LOCUS31385</name>
</gene>